<keyword evidence="2 3" id="KW-0663">Pyridoxal phosphate</keyword>
<name>A0A8H7WGV5_9HELO</name>
<dbReference type="PANTHER" id="PTHR42699">
    <property type="match status" value="1"/>
</dbReference>
<dbReference type="Proteomes" id="UP000664132">
    <property type="component" value="Unassembled WGS sequence"/>
</dbReference>
<evidence type="ECO:0000256" key="3">
    <source>
        <dbReference type="RuleBase" id="RU362118"/>
    </source>
</evidence>
<dbReference type="InterPro" id="IPR015422">
    <property type="entry name" value="PyrdxlP-dep_Trfase_small"/>
</dbReference>
<dbReference type="GO" id="GO:0030170">
    <property type="term" value="F:pyridoxal phosphate binding"/>
    <property type="evidence" value="ECO:0007669"/>
    <property type="project" value="InterPro"/>
</dbReference>
<evidence type="ECO:0000256" key="1">
    <source>
        <dbReference type="ARBA" id="ARBA00001933"/>
    </source>
</evidence>
<dbReference type="SUPFAM" id="SSF53383">
    <property type="entry name" value="PLP-dependent transferases"/>
    <property type="match status" value="1"/>
</dbReference>
<protein>
    <recommendedName>
        <fullName evidence="6">Cystathionine gamma-synthase</fullName>
    </recommendedName>
</protein>
<dbReference type="InterPro" id="IPR051750">
    <property type="entry name" value="Trans-sulfuration_enzymes"/>
</dbReference>
<comment type="caution">
    <text evidence="4">The sequence shown here is derived from an EMBL/GenBank/DDBJ whole genome shotgun (WGS) entry which is preliminary data.</text>
</comment>
<dbReference type="GO" id="GO:0019346">
    <property type="term" value="P:transsulfuration"/>
    <property type="evidence" value="ECO:0007669"/>
    <property type="project" value="InterPro"/>
</dbReference>
<dbReference type="OrthoDB" id="10047078at2759"/>
<evidence type="ECO:0000313" key="5">
    <source>
        <dbReference type="Proteomes" id="UP000664132"/>
    </source>
</evidence>
<dbReference type="EMBL" id="JAFJYH010000019">
    <property type="protein sequence ID" value="KAG4424562.1"/>
    <property type="molecule type" value="Genomic_DNA"/>
</dbReference>
<accession>A0A8H7WGV5</accession>
<proteinExistence type="inferred from homology"/>
<dbReference type="PANTHER" id="PTHR42699:SF1">
    <property type="entry name" value="CYSTATHIONINE GAMMA-SYNTHASE-RELATED"/>
    <property type="match status" value="1"/>
</dbReference>
<sequence length="548" mass="60663">MSAKLQTPALGSLPPHQRHAITIHMPGWANMLRLMDRDPEFIKETTSFYPRIIPHKDVKALAAAVLSKFGTEGQNVLLFPAPESLTECVKFATSPARGDDMLSPSEINTKVLDINIRLYAVFFPLRKFAGVTPFWINPGVGISSRLAEESLKHIDLLHEVTGNEPAPVVPVSPADAILRDRIASLLERAPTPGAVRKSLIKAEDIYLFQTGMASIYTVHQFLLSKFNATTVLFGFAFHSTPHIFEDYGPGLKFFGLGDANDLVELETYLKEEKKEGRKIQALWTEFPANPLLMTPDVARLRELATEYDFVLIVDDTVGSFCNVDLLGSNGADIVVSSLTKSFSGYADVMAASAALNPSTAKYGELKALFTEKYVNRFYSGDAEVLEKNSRDYMERSATYNTNAETLVKYLQSLVENEKSSVAKVYYPLTSPTLSHYKSRMRATTPEFTPGYGCLFTVELKTVEATQAFYNNVNVHHGPHLGAHLTLALPYAKALYGKQLDWAAERDLRETQLRISVGLEKAEDLVQTFKDALVFADAVKAEESAVSVT</sequence>
<evidence type="ECO:0008006" key="6">
    <source>
        <dbReference type="Google" id="ProtNLM"/>
    </source>
</evidence>
<evidence type="ECO:0000256" key="2">
    <source>
        <dbReference type="ARBA" id="ARBA00022898"/>
    </source>
</evidence>
<dbReference type="InterPro" id="IPR000277">
    <property type="entry name" value="Cys/Met-Metab_PyrdxlP-dep_enz"/>
</dbReference>
<organism evidence="4 5">
    <name type="scientific">Cadophora malorum</name>
    <dbReference type="NCBI Taxonomy" id="108018"/>
    <lineage>
        <taxon>Eukaryota</taxon>
        <taxon>Fungi</taxon>
        <taxon>Dikarya</taxon>
        <taxon>Ascomycota</taxon>
        <taxon>Pezizomycotina</taxon>
        <taxon>Leotiomycetes</taxon>
        <taxon>Helotiales</taxon>
        <taxon>Ploettnerulaceae</taxon>
        <taxon>Cadophora</taxon>
    </lineage>
</organism>
<comment type="similarity">
    <text evidence="3">Belongs to the trans-sulfuration enzymes family.</text>
</comment>
<dbReference type="Pfam" id="PF01053">
    <property type="entry name" value="Cys_Met_Meta_PP"/>
    <property type="match status" value="1"/>
</dbReference>
<dbReference type="Gene3D" id="3.90.1150.10">
    <property type="entry name" value="Aspartate Aminotransferase, domain 1"/>
    <property type="match status" value="1"/>
</dbReference>
<dbReference type="Gene3D" id="3.40.640.10">
    <property type="entry name" value="Type I PLP-dependent aspartate aminotransferase-like (Major domain)"/>
    <property type="match status" value="1"/>
</dbReference>
<evidence type="ECO:0000313" key="4">
    <source>
        <dbReference type="EMBL" id="KAG4424562.1"/>
    </source>
</evidence>
<comment type="cofactor">
    <cofactor evidence="1 3">
        <name>pyridoxal 5'-phosphate</name>
        <dbReference type="ChEBI" id="CHEBI:597326"/>
    </cofactor>
</comment>
<reference evidence="4" key="1">
    <citation type="submission" date="2021-02" db="EMBL/GenBank/DDBJ databases">
        <title>Genome sequence Cadophora malorum strain M34.</title>
        <authorList>
            <person name="Stefanovic E."/>
            <person name="Vu D."/>
            <person name="Scully C."/>
            <person name="Dijksterhuis J."/>
            <person name="Roader J."/>
            <person name="Houbraken J."/>
        </authorList>
    </citation>
    <scope>NUCLEOTIDE SEQUENCE</scope>
    <source>
        <strain evidence="4">M34</strain>
    </source>
</reference>
<dbReference type="AlphaFoldDB" id="A0A8H7WGV5"/>
<dbReference type="InterPro" id="IPR015421">
    <property type="entry name" value="PyrdxlP-dep_Trfase_major"/>
</dbReference>
<dbReference type="InterPro" id="IPR015424">
    <property type="entry name" value="PyrdxlP-dep_Trfase"/>
</dbReference>
<keyword evidence="5" id="KW-1185">Reference proteome</keyword>
<dbReference type="GO" id="GO:0003962">
    <property type="term" value="F:cystathionine gamma-synthase activity"/>
    <property type="evidence" value="ECO:0007669"/>
    <property type="project" value="TreeGrafter"/>
</dbReference>
<gene>
    <name evidence="4" type="ORF">IFR04_002272</name>
</gene>